<keyword evidence="1" id="KW-0496">Mitochondrion</keyword>
<comment type="caution">
    <text evidence="1">The sequence shown here is derived from an EMBL/GenBank/DDBJ whole genome shotgun (WGS) entry which is preliminary data.</text>
</comment>
<geneLocation type="mitochondrion" evidence="1"/>
<dbReference type="AlphaFoldDB" id="A0A101LUK6"/>
<protein>
    <submittedName>
        <fullName evidence="1">Uncharacterized protein</fullName>
    </submittedName>
</protein>
<sequence>MPKVLNRTDGDRLFRPSLHNPSFFFTLYTTLHNSTQPYLLVFQPARTYIHDRYLFHTYSNDRYSLGPEPDGNLSGIVYLA</sequence>
<evidence type="ECO:0000313" key="1">
    <source>
        <dbReference type="EMBL" id="KUM45626.1"/>
    </source>
</evidence>
<gene>
    <name evidence="1" type="ORF">ABT39_MTgene2462</name>
</gene>
<name>A0A101LUK6_PICGL</name>
<organism evidence="1">
    <name type="scientific">Picea glauca</name>
    <name type="common">White spruce</name>
    <name type="synonym">Pinus glauca</name>
    <dbReference type="NCBI Taxonomy" id="3330"/>
    <lineage>
        <taxon>Eukaryota</taxon>
        <taxon>Viridiplantae</taxon>
        <taxon>Streptophyta</taxon>
        <taxon>Embryophyta</taxon>
        <taxon>Tracheophyta</taxon>
        <taxon>Spermatophyta</taxon>
        <taxon>Pinopsida</taxon>
        <taxon>Pinidae</taxon>
        <taxon>Conifers I</taxon>
        <taxon>Pinales</taxon>
        <taxon>Pinaceae</taxon>
        <taxon>Picea</taxon>
    </lineage>
</organism>
<dbReference type="EMBL" id="LKAM01000017">
    <property type="protein sequence ID" value="KUM45626.1"/>
    <property type="molecule type" value="Genomic_DNA"/>
</dbReference>
<proteinExistence type="predicted"/>
<reference evidence="1" key="1">
    <citation type="journal article" date="2015" name="Genome Biol. Evol.">
        <title>Organellar Genomes of White Spruce (Picea glauca): Assembly and Annotation.</title>
        <authorList>
            <person name="Jackman S.D."/>
            <person name="Warren R.L."/>
            <person name="Gibb E.A."/>
            <person name="Vandervalk B.P."/>
            <person name="Mohamadi H."/>
            <person name="Chu J."/>
            <person name="Raymond A."/>
            <person name="Pleasance S."/>
            <person name="Coope R."/>
            <person name="Wildung M.R."/>
            <person name="Ritland C.E."/>
            <person name="Bousquet J."/>
            <person name="Jones S.J."/>
            <person name="Bohlmann J."/>
            <person name="Birol I."/>
        </authorList>
    </citation>
    <scope>NUCLEOTIDE SEQUENCE [LARGE SCALE GENOMIC DNA]</scope>
    <source>
        <tissue evidence="1">Flushing bud</tissue>
    </source>
</reference>
<accession>A0A101LUK6</accession>